<dbReference type="EMBL" id="CAJVRL010000076">
    <property type="protein sequence ID" value="CAG8957030.1"/>
    <property type="molecule type" value="Genomic_DNA"/>
</dbReference>
<proteinExistence type="predicted"/>
<dbReference type="Pfam" id="PF07956">
    <property type="entry name" value="DUF1690"/>
    <property type="match status" value="1"/>
</dbReference>
<evidence type="ECO:0000256" key="2">
    <source>
        <dbReference type="SAM" id="MobiDB-lite"/>
    </source>
</evidence>
<sequence length="170" mass="19466">MGASSSKPNTTPKTQVWTSDTPVSFSSGLVDSLQNNPESDSTRARTLELHIQNRVAAELKTLQERAERDFLTLQEKISSEPSPPENVSAGDALRTLGRESVQNEVKELKKKLEQRKKLAVEDERVERAKEDVVKCLRGHDRRPLDCWKEVQTFKEEVRRLEGEWVERVVR</sequence>
<evidence type="ECO:0008006" key="5">
    <source>
        <dbReference type="Google" id="ProtNLM"/>
    </source>
</evidence>
<gene>
    <name evidence="3" type="ORF">HYFRA_00012511</name>
</gene>
<keyword evidence="1" id="KW-0175">Coiled coil</keyword>
<dbReference type="OrthoDB" id="5544375at2759"/>
<organism evidence="3 4">
    <name type="scientific">Hymenoscyphus fraxineus</name>
    <dbReference type="NCBI Taxonomy" id="746836"/>
    <lineage>
        <taxon>Eukaryota</taxon>
        <taxon>Fungi</taxon>
        <taxon>Dikarya</taxon>
        <taxon>Ascomycota</taxon>
        <taxon>Pezizomycotina</taxon>
        <taxon>Leotiomycetes</taxon>
        <taxon>Helotiales</taxon>
        <taxon>Helotiaceae</taxon>
        <taxon>Hymenoscyphus</taxon>
    </lineage>
</organism>
<dbReference type="Proteomes" id="UP000696280">
    <property type="component" value="Unassembled WGS sequence"/>
</dbReference>
<feature type="compositionally biased region" description="Polar residues" evidence="2">
    <location>
        <begin position="1"/>
        <end position="39"/>
    </location>
</feature>
<evidence type="ECO:0000256" key="1">
    <source>
        <dbReference type="SAM" id="Coils"/>
    </source>
</evidence>
<feature type="coiled-coil region" evidence="1">
    <location>
        <begin position="56"/>
        <end position="131"/>
    </location>
</feature>
<name>A0A9N9L3G0_9HELO</name>
<dbReference type="InterPro" id="IPR012471">
    <property type="entry name" value="DUF1690"/>
</dbReference>
<accession>A0A9N9L3G0</accession>
<comment type="caution">
    <text evidence="3">The sequence shown here is derived from an EMBL/GenBank/DDBJ whole genome shotgun (WGS) entry which is preliminary data.</text>
</comment>
<evidence type="ECO:0000313" key="4">
    <source>
        <dbReference type="Proteomes" id="UP000696280"/>
    </source>
</evidence>
<reference evidence="3" key="1">
    <citation type="submission" date="2021-07" db="EMBL/GenBank/DDBJ databases">
        <authorList>
            <person name="Durling M."/>
        </authorList>
    </citation>
    <scope>NUCLEOTIDE SEQUENCE</scope>
</reference>
<keyword evidence="4" id="KW-1185">Reference proteome</keyword>
<feature type="region of interest" description="Disordered" evidence="2">
    <location>
        <begin position="1"/>
        <end position="41"/>
    </location>
</feature>
<evidence type="ECO:0000313" key="3">
    <source>
        <dbReference type="EMBL" id="CAG8957030.1"/>
    </source>
</evidence>
<dbReference type="AlphaFoldDB" id="A0A9N9L3G0"/>
<protein>
    <recommendedName>
        <fullName evidence="5">Altered inheritance of mitochondria protein 13, mitochondrial</fullName>
    </recommendedName>
</protein>